<proteinExistence type="predicted"/>
<dbReference type="InterPro" id="IPR012467">
    <property type="entry name" value="DUF1684"/>
</dbReference>
<name>A0ABV8Q1R4_9BACT</name>
<dbReference type="EMBL" id="JBHSDC010000030">
    <property type="protein sequence ID" value="MFC4233490.1"/>
    <property type="molecule type" value="Genomic_DNA"/>
</dbReference>
<evidence type="ECO:0000313" key="2">
    <source>
        <dbReference type="EMBL" id="MFC4233490.1"/>
    </source>
</evidence>
<keyword evidence="3" id="KW-1185">Reference proteome</keyword>
<reference evidence="3" key="1">
    <citation type="journal article" date="2019" name="Int. J. Syst. Evol. Microbiol.">
        <title>The Global Catalogue of Microorganisms (GCM) 10K type strain sequencing project: providing services to taxonomists for standard genome sequencing and annotation.</title>
        <authorList>
            <consortium name="The Broad Institute Genomics Platform"/>
            <consortium name="The Broad Institute Genome Sequencing Center for Infectious Disease"/>
            <person name="Wu L."/>
            <person name="Ma J."/>
        </authorList>
    </citation>
    <scope>NUCLEOTIDE SEQUENCE [LARGE SCALE GENOMIC DNA]</scope>
    <source>
        <strain evidence="3">CECT 8010</strain>
    </source>
</reference>
<organism evidence="2 3">
    <name type="scientific">Parasediminibacterium paludis</name>
    <dbReference type="NCBI Taxonomy" id="908966"/>
    <lineage>
        <taxon>Bacteria</taxon>
        <taxon>Pseudomonadati</taxon>
        <taxon>Bacteroidota</taxon>
        <taxon>Chitinophagia</taxon>
        <taxon>Chitinophagales</taxon>
        <taxon>Chitinophagaceae</taxon>
        <taxon>Parasediminibacterium</taxon>
    </lineage>
</organism>
<evidence type="ECO:0000313" key="3">
    <source>
        <dbReference type="Proteomes" id="UP001595906"/>
    </source>
</evidence>
<evidence type="ECO:0000256" key="1">
    <source>
        <dbReference type="SAM" id="SignalP"/>
    </source>
</evidence>
<keyword evidence="1" id="KW-0732">Signal</keyword>
<feature type="chain" id="PRO_5047460476" evidence="1">
    <location>
        <begin position="21"/>
        <end position="292"/>
    </location>
</feature>
<dbReference type="PANTHER" id="PTHR41913">
    <property type="entry name" value="DUF1684 DOMAIN-CONTAINING PROTEIN"/>
    <property type="match status" value="1"/>
</dbReference>
<sequence length="292" mass="32491">MLKILIICCTLLLPIRAVKAQNRYEQVINNWHSKRIESLKAENGWLNLVGLFWLEEGKNTFGSDQQNNIVFPSGSIATKAGYFERKGNIVKLVAADDVNITINGNPVKEAIIFHPDSTKTPTVVAGNLKWTIIKRDNKIGIRLRDIKSLALATFKGIERFPIDSTWKIEATIQSSPKARIEITNVLGQTNEQQSPGKLLFTLNGKQYSLDALEEGNELFIIFGDATSGKTTYPAGRFLYANKPDANGKTILDFNKAYNPPCAFTDFATCPLPPKQNILQIAITAGEKDFDHH</sequence>
<comment type="caution">
    <text evidence="2">The sequence shown here is derived from an EMBL/GenBank/DDBJ whole genome shotgun (WGS) entry which is preliminary data.</text>
</comment>
<protein>
    <submittedName>
        <fullName evidence="2">DUF1684 domain-containing protein</fullName>
    </submittedName>
</protein>
<dbReference type="CDD" id="cd00060">
    <property type="entry name" value="FHA"/>
    <property type="match status" value="1"/>
</dbReference>
<dbReference type="PANTHER" id="PTHR41913:SF1">
    <property type="entry name" value="DUF1684 DOMAIN-CONTAINING PROTEIN"/>
    <property type="match status" value="1"/>
</dbReference>
<accession>A0ABV8Q1R4</accession>
<gene>
    <name evidence="2" type="ORF">ACFOW1_16435</name>
</gene>
<dbReference type="RefSeq" id="WP_379015791.1">
    <property type="nucleotide sequence ID" value="NZ_JBHSDC010000030.1"/>
</dbReference>
<feature type="signal peptide" evidence="1">
    <location>
        <begin position="1"/>
        <end position="20"/>
    </location>
</feature>
<dbReference type="Pfam" id="PF07920">
    <property type="entry name" value="DUF1684"/>
    <property type="match status" value="1"/>
</dbReference>
<dbReference type="Proteomes" id="UP001595906">
    <property type="component" value="Unassembled WGS sequence"/>
</dbReference>